<gene>
    <name evidence="2" type="ORF">Cni_G14485</name>
</gene>
<feature type="compositionally biased region" description="Acidic residues" evidence="1">
    <location>
        <begin position="136"/>
        <end position="148"/>
    </location>
</feature>
<keyword evidence="3" id="KW-1185">Reference proteome</keyword>
<dbReference type="AlphaFoldDB" id="A0AAQ3KBR9"/>
<dbReference type="Proteomes" id="UP001327560">
    <property type="component" value="Chromosome 4"/>
</dbReference>
<feature type="region of interest" description="Disordered" evidence="1">
    <location>
        <begin position="134"/>
        <end position="176"/>
    </location>
</feature>
<feature type="compositionally biased region" description="Gly residues" evidence="1">
    <location>
        <begin position="51"/>
        <end position="60"/>
    </location>
</feature>
<reference evidence="2 3" key="1">
    <citation type="submission" date="2023-10" db="EMBL/GenBank/DDBJ databases">
        <title>Chromosome-scale genome assembly provides insights into flower coloration mechanisms of Canna indica.</title>
        <authorList>
            <person name="Li C."/>
        </authorList>
    </citation>
    <scope>NUCLEOTIDE SEQUENCE [LARGE SCALE GENOMIC DNA]</scope>
    <source>
        <tissue evidence="2">Flower</tissue>
    </source>
</reference>
<accession>A0AAQ3KBR9</accession>
<evidence type="ECO:0000313" key="3">
    <source>
        <dbReference type="Proteomes" id="UP001327560"/>
    </source>
</evidence>
<proteinExistence type="predicted"/>
<evidence type="ECO:0000256" key="1">
    <source>
        <dbReference type="SAM" id="MobiDB-lite"/>
    </source>
</evidence>
<name>A0AAQ3KBR9_9LILI</name>
<protein>
    <submittedName>
        <fullName evidence="2">Uncharacterized protein</fullName>
    </submittedName>
</protein>
<feature type="compositionally biased region" description="Basic residues" evidence="1">
    <location>
        <begin position="154"/>
        <end position="167"/>
    </location>
</feature>
<dbReference type="PANTHER" id="PTHR33472:SF28">
    <property type="entry name" value="BROMO AND FHA DOMAIN-CONTAINING PROTEIN DDB_G0267958"/>
    <property type="match status" value="1"/>
</dbReference>
<evidence type="ECO:0000313" key="2">
    <source>
        <dbReference type="EMBL" id="WOL05754.1"/>
    </source>
</evidence>
<sequence length="176" mass="18810">MVATTSNGGGSDEPQRHLQSEIRDMLSTLTGRLAAMGRSMARSDVGKTPHEGGGGGGGGTDADHGFGIITLAGDNKGASMKANMEDLMDTHGGMYDEESGMCTHTNSNYQAVNNSILLGGSCSADDPGVHVVISEYIEDEDDDEDEEEQDKKDKKEKKKGKEKKKKKDEKENKDAN</sequence>
<feature type="region of interest" description="Disordered" evidence="1">
    <location>
        <begin position="39"/>
        <end position="61"/>
    </location>
</feature>
<dbReference type="EMBL" id="CP136893">
    <property type="protein sequence ID" value="WOL05754.1"/>
    <property type="molecule type" value="Genomic_DNA"/>
</dbReference>
<dbReference type="PANTHER" id="PTHR33472">
    <property type="entry name" value="OS01G0106600 PROTEIN"/>
    <property type="match status" value="1"/>
</dbReference>
<organism evidence="2 3">
    <name type="scientific">Canna indica</name>
    <name type="common">Indian-shot</name>
    <dbReference type="NCBI Taxonomy" id="4628"/>
    <lineage>
        <taxon>Eukaryota</taxon>
        <taxon>Viridiplantae</taxon>
        <taxon>Streptophyta</taxon>
        <taxon>Embryophyta</taxon>
        <taxon>Tracheophyta</taxon>
        <taxon>Spermatophyta</taxon>
        <taxon>Magnoliopsida</taxon>
        <taxon>Liliopsida</taxon>
        <taxon>Zingiberales</taxon>
        <taxon>Cannaceae</taxon>
        <taxon>Canna</taxon>
    </lineage>
</organism>